<accession>S0FGG9</accession>
<protein>
    <submittedName>
        <fullName evidence="2">SMI1 / KNR4 family</fullName>
    </submittedName>
</protein>
<dbReference type="SUPFAM" id="SSF160631">
    <property type="entry name" value="SMI1/KNR4-like"/>
    <property type="match status" value="1"/>
</dbReference>
<dbReference type="Pfam" id="PF09346">
    <property type="entry name" value="SMI1_KNR4"/>
    <property type="match status" value="1"/>
</dbReference>
<evidence type="ECO:0000313" key="2">
    <source>
        <dbReference type="EMBL" id="EMS70127.1"/>
    </source>
</evidence>
<organism evidence="2 3">
    <name type="scientific">Ruminiclostridium cellobioparum subsp. termitidis CT1112</name>
    <dbReference type="NCBI Taxonomy" id="1195236"/>
    <lineage>
        <taxon>Bacteria</taxon>
        <taxon>Bacillati</taxon>
        <taxon>Bacillota</taxon>
        <taxon>Clostridia</taxon>
        <taxon>Eubacteriales</taxon>
        <taxon>Oscillospiraceae</taxon>
        <taxon>Ruminiclostridium</taxon>
    </lineage>
</organism>
<dbReference type="eggNOG" id="ENOG5033366">
    <property type="taxonomic scope" value="Bacteria"/>
</dbReference>
<dbReference type="PATRIC" id="fig|1195236.3.peg.4398"/>
<keyword evidence="3" id="KW-1185">Reference proteome</keyword>
<gene>
    <name evidence="2" type="ORF">CTER_4223</name>
</gene>
<dbReference type="STRING" id="1195236.CTER_4223"/>
<dbReference type="InterPro" id="IPR037883">
    <property type="entry name" value="Knr4/Smi1-like_sf"/>
</dbReference>
<name>S0FGG9_RUMCE</name>
<dbReference type="EMBL" id="AORV01000060">
    <property type="protein sequence ID" value="EMS70127.1"/>
    <property type="molecule type" value="Genomic_DNA"/>
</dbReference>
<dbReference type="RefSeq" id="WP_004629252.1">
    <property type="nucleotide sequence ID" value="NZ_AORV01000060.1"/>
</dbReference>
<dbReference type="Proteomes" id="UP000014155">
    <property type="component" value="Unassembled WGS sequence"/>
</dbReference>
<dbReference type="Gene3D" id="3.40.1580.10">
    <property type="entry name" value="SMI1/KNR4-like"/>
    <property type="match status" value="1"/>
</dbReference>
<proteinExistence type="predicted"/>
<sequence length="146" mass="16782">MSIIGFGMATEETVRNFEQHIGFSLPDDYKQFLIEYNGGTPQVRYSTFTVEALSEIIPLDVLYGLGIDSEMDLQDWNDEYRSDLLSNSIIIGRDPGTGMVVLINDAEIKGVFYWDHSLFFNQSNEEENVYKICDSFQEFINQLKKP</sequence>
<dbReference type="AlphaFoldDB" id="S0FGG9"/>
<reference evidence="2 3" key="1">
    <citation type="journal article" date="2013" name="Genome Announc.">
        <title>Draft Genome Sequence of the Cellulolytic, Mesophilic, Anaerobic Bacterium Clostridium termitidis Strain CT1112 (DSM 5398).</title>
        <authorList>
            <person name="Lal S."/>
            <person name="Ramachandran U."/>
            <person name="Zhang X."/>
            <person name="Munir R."/>
            <person name="Sparling R."/>
            <person name="Levin D.B."/>
        </authorList>
    </citation>
    <scope>NUCLEOTIDE SEQUENCE [LARGE SCALE GENOMIC DNA]</scope>
    <source>
        <strain evidence="2 3">CT1112</strain>
    </source>
</reference>
<dbReference type="SMART" id="SM00860">
    <property type="entry name" value="SMI1_KNR4"/>
    <property type="match status" value="1"/>
</dbReference>
<feature type="domain" description="Knr4/Smi1-like" evidence="1">
    <location>
        <begin position="8"/>
        <end position="142"/>
    </location>
</feature>
<evidence type="ECO:0000313" key="3">
    <source>
        <dbReference type="Proteomes" id="UP000014155"/>
    </source>
</evidence>
<dbReference type="InterPro" id="IPR018958">
    <property type="entry name" value="Knr4/Smi1-like_dom"/>
</dbReference>
<comment type="caution">
    <text evidence="2">The sequence shown here is derived from an EMBL/GenBank/DDBJ whole genome shotgun (WGS) entry which is preliminary data.</text>
</comment>
<evidence type="ECO:0000259" key="1">
    <source>
        <dbReference type="SMART" id="SM00860"/>
    </source>
</evidence>